<dbReference type="Pfam" id="PF00072">
    <property type="entry name" value="Response_reg"/>
    <property type="match status" value="1"/>
</dbReference>
<feature type="modified residue" description="4-aspartylphosphate" evidence="1">
    <location>
        <position position="70"/>
    </location>
</feature>
<sequence>MTKINDLGCVLLIDDDRPTNFLHKRVIEKTGLEVEVQALTSATEALEFLKCSGKYADTNHVSRPGIIFLDINMPGMNGWEFMEEYRQLSASQKAKIVVIMLTTSLNADDRERALNDDHIATFYHKPLRTEMVMELVNKHFALGENRTVPELN</sequence>
<feature type="domain" description="Response regulatory" evidence="2">
    <location>
        <begin position="9"/>
        <end position="140"/>
    </location>
</feature>
<dbReference type="RefSeq" id="WP_157542627.1">
    <property type="nucleotide sequence ID" value="NZ_WQLA01000005.1"/>
</dbReference>
<name>A0A6I4IAH0_9SPHI</name>
<protein>
    <submittedName>
        <fullName evidence="3">Response regulator</fullName>
    </submittedName>
</protein>
<evidence type="ECO:0000259" key="2">
    <source>
        <dbReference type="PROSITE" id="PS50110"/>
    </source>
</evidence>
<evidence type="ECO:0000313" key="3">
    <source>
        <dbReference type="EMBL" id="MVN92092.1"/>
    </source>
</evidence>
<dbReference type="GO" id="GO:0000160">
    <property type="term" value="P:phosphorelay signal transduction system"/>
    <property type="evidence" value="ECO:0007669"/>
    <property type="project" value="InterPro"/>
</dbReference>
<accession>A0A6I4IAH0</accession>
<dbReference type="PANTHER" id="PTHR44520">
    <property type="entry name" value="RESPONSE REGULATOR RCP1-RELATED"/>
    <property type="match status" value="1"/>
</dbReference>
<dbReference type="Proteomes" id="UP000434850">
    <property type="component" value="Unassembled WGS sequence"/>
</dbReference>
<dbReference type="InterPro" id="IPR011006">
    <property type="entry name" value="CheY-like_superfamily"/>
</dbReference>
<keyword evidence="4" id="KW-1185">Reference proteome</keyword>
<evidence type="ECO:0000256" key="1">
    <source>
        <dbReference type="PROSITE-ProRule" id="PRU00169"/>
    </source>
</evidence>
<dbReference type="SUPFAM" id="SSF52172">
    <property type="entry name" value="CheY-like"/>
    <property type="match status" value="1"/>
</dbReference>
<dbReference type="EMBL" id="WQLA01000005">
    <property type="protein sequence ID" value="MVN92092.1"/>
    <property type="molecule type" value="Genomic_DNA"/>
</dbReference>
<gene>
    <name evidence="3" type="ORF">GO816_13230</name>
</gene>
<dbReference type="PANTHER" id="PTHR44520:SF2">
    <property type="entry name" value="RESPONSE REGULATOR RCP1"/>
    <property type="match status" value="1"/>
</dbReference>
<dbReference type="InterPro" id="IPR001789">
    <property type="entry name" value="Sig_transdc_resp-reg_receiver"/>
</dbReference>
<reference evidence="3 4" key="1">
    <citation type="submission" date="2019-12" db="EMBL/GenBank/DDBJ databases">
        <title>Mucilaginibacter sp. HME9299 genome sequencing and assembly.</title>
        <authorList>
            <person name="Kang H."/>
            <person name="Kim H."/>
            <person name="Joh K."/>
        </authorList>
    </citation>
    <scope>NUCLEOTIDE SEQUENCE [LARGE SCALE GENOMIC DNA]</scope>
    <source>
        <strain evidence="3 4">HME9299</strain>
    </source>
</reference>
<evidence type="ECO:0000313" key="4">
    <source>
        <dbReference type="Proteomes" id="UP000434850"/>
    </source>
</evidence>
<dbReference type="AlphaFoldDB" id="A0A6I4IAH0"/>
<dbReference type="InterPro" id="IPR052893">
    <property type="entry name" value="TCS_response_regulator"/>
</dbReference>
<keyword evidence="1" id="KW-0597">Phosphoprotein</keyword>
<proteinExistence type="predicted"/>
<dbReference type="SMART" id="SM00448">
    <property type="entry name" value="REC"/>
    <property type="match status" value="1"/>
</dbReference>
<comment type="caution">
    <text evidence="3">The sequence shown here is derived from an EMBL/GenBank/DDBJ whole genome shotgun (WGS) entry which is preliminary data.</text>
</comment>
<dbReference type="Gene3D" id="3.40.50.2300">
    <property type="match status" value="1"/>
</dbReference>
<dbReference type="OrthoDB" id="1121174at2"/>
<organism evidence="3 4">
    <name type="scientific">Mucilaginibacter aquatilis</name>
    <dbReference type="NCBI Taxonomy" id="1517760"/>
    <lineage>
        <taxon>Bacteria</taxon>
        <taxon>Pseudomonadati</taxon>
        <taxon>Bacteroidota</taxon>
        <taxon>Sphingobacteriia</taxon>
        <taxon>Sphingobacteriales</taxon>
        <taxon>Sphingobacteriaceae</taxon>
        <taxon>Mucilaginibacter</taxon>
    </lineage>
</organism>
<dbReference type="PROSITE" id="PS50110">
    <property type="entry name" value="RESPONSE_REGULATORY"/>
    <property type="match status" value="1"/>
</dbReference>